<dbReference type="PIRSF" id="PIRSF034452">
    <property type="entry name" value="TIM-br_sig_trnsd"/>
    <property type="match status" value="1"/>
</dbReference>
<dbReference type="GO" id="GO:0003824">
    <property type="term" value="F:catalytic activity"/>
    <property type="evidence" value="ECO:0007669"/>
    <property type="project" value="InterPro"/>
</dbReference>
<dbReference type="Gene3D" id="3.20.20.70">
    <property type="entry name" value="Aldolase class I"/>
    <property type="match status" value="1"/>
</dbReference>
<evidence type="ECO:0000313" key="3">
    <source>
        <dbReference type="Proteomes" id="UP000320496"/>
    </source>
</evidence>
<reference evidence="2 3" key="1">
    <citation type="submission" date="2019-02" db="EMBL/GenBank/DDBJ databases">
        <title>Deep-cultivation of Planctomycetes and their phenomic and genomic characterization uncovers novel biology.</title>
        <authorList>
            <person name="Wiegand S."/>
            <person name="Jogler M."/>
            <person name="Boedeker C."/>
            <person name="Pinto D."/>
            <person name="Vollmers J."/>
            <person name="Rivas-Marin E."/>
            <person name="Kohn T."/>
            <person name="Peeters S.H."/>
            <person name="Heuer A."/>
            <person name="Rast P."/>
            <person name="Oberbeckmann S."/>
            <person name="Bunk B."/>
            <person name="Jeske O."/>
            <person name="Meyerdierks A."/>
            <person name="Storesund J.E."/>
            <person name="Kallscheuer N."/>
            <person name="Luecker S."/>
            <person name="Lage O.M."/>
            <person name="Pohl T."/>
            <person name="Merkel B.J."/>
            <person name="Hornburger P."/>
            <person name="Mueller R.-W."/>
            <person name="Bruemmer F."/>
            <person name="Labrenz M."/>
            <person name="Spormann A.M."/>
            <person name="Op den Camp H."/>
            <person name="Overmann J."/>
            <person name="Amann R."/>
            <person name="Jetten M.S.M."/>
            <person name="Mascher T."/>
            <person name="Medema M.H."/>
            <person name="Devos D.P."/>
            <person name="Kaster A.-K."/>
            <person name="Ovreas L."/>
            <person name="Rohde M."/>
            <person name="Galperin M.Y."/>
            <person name="Jogler C."/>
        </authorList>
    </citation>
    <scope>NUCLEOTIDE SEQUENCE [LARGE SCALE GENOMIC DNA]</scope>
    <source>
        <strain evidence="2 3">Mal4</strain>
    </source>
</reference>
<gene>
    <name evidence="2" type="ORF">Mal4_47330</name>
</gene>
<organism evidence="2 3">
    <name type="scientific">Maioricimonas rarisocia</name>
    <dbReference type="NCBI Taxonomy" id="2528026"/>
    <lineage>
        <taxon>Bacteria</taxon>
        <taxon>Pseudomonadati</taxon>
        <taxon>Planctomycetota</taxon>
        <taxon>Planctomycetia</taxon>
        <taxon>Planctomycetales</taxon>
        <taxon>Planctomycetaceae</taxon>
        <taxon>Maioricimonas</taxon>
    </lineage>
</organism>
<dbReference type="EMBL" id="CP036275">
    <property type="protein sequence ID" value="QDU40377.1"/>
    <property type="molecule type" value="Genomic_DNA"/>
</dbReference>
<dbReference type="AlphaFoldDB" id="A0A517ZD35"/>
<dbReference type="Proteomes" id="UP000320496">
    <property type="component" value="Chromosome"/>
</dbReference>
<sequence>MRRRFMQTKDTTMTREAILERLRTKIAAGQPIVGGGAGTGISAKFEEAGGIDLIVIYNSGRFRMAGRGSLAGMMPYGDANAIVMEMAREVLPVVRDTPVLAGVCGTDPFRVMPRFLEEVRAAGFAGVQNFPTIGLIDGTFRQGLEETGMGFGLEVDMIRSAHQIGLLTTPYCFNEDEATAMTEAGCDILIPHMGLTTKGTIGAQSALTLEQAAVRCQAMHDAAKRVNPDVIVLCHGGPIADPEDAQFILNHTEGIVGFYGASSVERLPVEPAIRGRVEEFKRLRLTPG</sequence>
<evidence type="ECO:0000313" key="2">
    <source>
        <dbReference type="EMBL" id="QDU40377.1"/>
    </source>
</evidence>
<dbReference type="InterPro" id="IPR009215">
    <property type="entry name" value="TIM-br_IGPS-like"/>
</dbReference>
<dbReference type="Pfam" id="PF09370">
    <property type="entry name" value="PEP_hydrolase"/>
    <property type="match status" value="1"/>
</dbReference>
<dbReference type="PANTHER" id="PTHR31862:SF1">
    <property type="entry name" value="UPF0261 DOMAIN PROTEIN (AFU_ORTHOLOGUE AFUA_1G10120)"/>
    <property type="match status" value="1"/>
</dbReference>
<feature type="domain" description="TIM-barrel" evidence="1">
    <location>
        <begin position="18"/>
        <end position="282"/>
    </location>
</feature>
<dbReference type="SUPFAM" id="SSF51621">
    <property type="entry name" value="Phosphoenolpyruvate/pyruvate domain"/>
    <property type="match status" value="1"/>
</dbReference>
<evidence type="ECO:0000259" key="1">
    <source>
        <dbReference type="Pfam" id="PF09370"/>
    </source>
</evidence>
<dbReference type="InterPro" id="IPR015813">
    <property type="entry name" value="Pyrv/PenolPyrv_kinase-like_dom"/>
</dbReference>
<dbReference type="PANTHER" id="PTHR31862">
    <property type="entry name" value="UPF0261 DOMAIN PROTEIN (AFU_ORTHOLOGUE AFUA_1G10120)"/>
    <property type="match status" value="1"/>
</dbReference>
<dbReference type="KEGG" id="mri:Mal4_47330"/>
<protein>
    <submittedName>
        <fullName evidence="2">TIM-barrel signal transduction protein</fullName>
    </submittedName>
</protein>
<accession>A0A517ZD35</accession>
<name>A0A517ZD35_9PLAN</name>
<dbReference type="InterPro" id="IPR051353">
    <property type="entry name" value="Tobamovirus_resist_UPF0261"/>
</dbReference>
<keyword evidence="3" id="KW-1185">Reference proteome</keyword>
<proteinExistence type="predicted"/>
<dbReference type="InterPro" id="IPR013785">
    <property type="entry name" value="Aldolase_TIM"/>
</dbReference>